<evidence type="ECO:0000313" key="1">
    <source>
        <dbReference type="EMBL" id="KIK42148.1"/>
    </source>
</evidence>
<name>A0A0D0BFT2_9AGAM</name>
<reference evidence="2" key="2">
    <citation type="submission" date="2015-01" db="EMBL/GenBank/DDBJ databases">
        <title>Evolutionary Origins and Diversification of the Mycorrhizal Mutualists.</title>
        <authorList>
            <consortium name="DOE Joint Genome Institute"/>
            <consortium name="Mycorrhizal Genomics Consortium"/>
            <person name="Kohler A."/>
            <person name="Kuo A."/>
            <person name="Nagy L.G."/>
            <person name="Floudas D."/>
            <person name="Copeland A."/>
            <person name="Barry K.W."/>
            <person name="Cichocki N."/>
            <person name="Veneault-Fourrey C."/>
            <person name="LaButti K."/>
            <person name="Lindquist E.A."/>
            <person name="Lipzen A."/>
            <person name="Lundell T."/>
            <person name="Morin E."/>
            <person name="Murat C."/>
            <person name="Riley R."/>
            <person name="Ohm R."/>
            <person name="Sun H."/>
            <person name="Tunlid A."/>
            <person name="Henrissat B."/>
            <person name="Grigoriev I.V."/>
            <person name="Hibbett D.S."/>
            <person name="Martin F."/>
        </authorList>
    </citation>
    <scope>NUCLEOTIDE SEQUENCE [LARGE SCALE GENOMIC DNA]</scope>
    <source>
        <strain evidence="2">UH-Slu-Lm8-n1</strain>
    </source>
</reference>
<protein>
    <submittedName>
        <fullName evidence="1">Unplaced genomic scaffold CY34scaffold_116, whole genome shotgun sequence</fullName>
    </submittedName>
</protein>
<gene>
    <name evidence="1" type="ORF">CY34DRAFT_805291</name>
</gene>
<dbReference type="Proteomes" id="UP000054485">
    <property type="component" value="Unassembled WGS sequence"/>
</dbReference>
<proteinExistence type="predicted"/>
<sequence>MHKLASDVTTLMEVNLTETSSNPSTFEPFPAPAFAPSLLLFTSIYTRVQYAYN</sequence>
<dbReference type="AlphaFoldDB" id="A0A0D0BFT2"/>
<dbReference type="InParanoid" id="A0A0D0BFT2"/>
<keyword evidence="2" id="KW-1185">Reference proteome</keyword>
<dbReference type="EMBL" id="KN835247">
    <property type="protein sequence ID" value="KIK42148.1"/>
    <property type="molecule type" value="Genomic_DNA"/>
</dbReference>
<reference evidence="1 2" key="1">
    <citation type="submission" date="2014-04" db="EMBL/GenBank/DDBJ databases">
        <authorList>
            <consortium name="DOE Joint Genome Institute"/>
            <person name="Kuo A."/>
            <person name="Ruytinx J."/>
            <person name="Rineau F."/>
            <person name="Colpaert J."/>
            <person name="Kohler A."/>
            <person name="Nagy L.G."/>
            <person name="Floudas D."/>
            <person name="Copeland A."/>
            <person name="Barry K.W."/>
            <person name="Cichocki N."/>
            <person name="Veneault-Fourrey C."/>
            <person name="LaButti K."/>
            <person name="Lindquist E.A."/>
            <person name="Lipzen A."/>
            <person name="Lundell T."/>
            <person name="Morin E."/>
            <person name="Murat C."/>
            <person name="Sun H."/>
            <person name="Tunlid A."/>
            <person name="Henrissat B."/>
            <person name="Grigoriev I.V."/>
            <person name="Hibbett D.S."/>
            <person name="Martin F."/>
            <person name="Nordberg H.P."/>
            <person name="Cantor M.N."/>
            <person name="Hua S.X."/>
        </authorList>
    </citation>
    <scope>NUCLEOTIDE SEQUENCE [LARGE SCALE GENOMIC DNA]</scope>
    <source>
        <strain evidence="1 2">UH-Slu-Lm8-n1</strain>
    </source>
</reference>
<dbReference type="HOGENOM" id="CLU_3070224_0_0_1"/>
<evidence type="ECO:0000313" key="2">
    <source>
        <dbReference type="Proteomes" id="UP000054485"/>
    </source>
</evidence>
<organism evidence="1 2">
    <name type="scientific">Suillus luteus UH-Slu-Lm8-n1</name>
    <dbReference type="NCBI Taxonomy" id="930992"/>
    <lineage>
        <taxon>Eukaryota</taxon>
        <taxon>Fungi</taxon>
        <taxon>Dikarya</taxon>
        <taxon>Basidiomycota</taxon>
        <taxon>Agaricomycotina</taxon>
        <taxon>Agaricomycetes</taxon>
        <taxon>Agaricomycetidae</taxon>
        <taxon>Boletales</taxon>
        <taxon>Suillineae</taxon>
        <taxon>Suillaceae</taxon>
        <taxon>Suillus</taxon>
    </lineage>
</organism>
<accession>A0A0D0BFT2</accession>